<keyword evidence="3" id="KW-1185">Reference proteome</keyword>
<feature type="region of interest" description="Disordered" evidence="1">
    <location>
        <begin position="25"/>
        <end position="49"/>
    </location>
</feature>
<sequence>MAEVISKETVDIAIQYDNEDFYKYQRHGSTRRSQKGKTSKLPWEKNRQRKKEIQQLNNEVVDLDEQLRVSNERHREILEKITELADSHPMTVHGKKGELPINDEENPIERLEVLLQKLTVGLDENTKARAEAEYKQRESEILLNEIMSSLKECKHLVSEQGSKSSRSFNKVCSLLEKVAMDRSDLSVFKEGIHTLRQNIQRRMVRRWDDLPPATQITVDRIVAKLDITEWLQFARILKVSPASLKIDPESFDDDMKTRVFVEWVEQSHEHNEVVLLSLVEGRVEEKCAEVTRGYKEQCFSKPLTSNMSANSHTPTKTAAGDLGAGHNREVPPDSRTMIEHMKILMEFALDTNSKLVFPLIYGQR</sequence>
<feature type="compositionally biased region" description="Basic residues" evidence="1">
    <location>
        <begin position="25"/>
        <end position="38"/>
    </location>
</feature>
<dbReference type="EMBL" id="CP111024">
    <property type="protein sequence ID" value="WAR22889.1"/>
    <property type="molecule type" value="Genomic_DNA"/>
</dbReference>
<evidence type="ECO:0008006" key="4">
    <source>
        <dbReference type="Google" id="ProtNLM"/>
    </source>
</evidence>
<dbReference type="Proteomes" id="UP001164746">
    <property type="component" value="Chromosome 13"/>
</dbReference>
<accession>A0ABY7FNI6</accession>
<evidence type="ECO:0000313" key="2">
    <source>
        <dbReference type="EMBL" id="WAR22889.1"/>
    </source>
</evidence>
<name>A0ABY7FNI6_MYAAR</name>
<gene>
    <name evidence="2" type="ORF">MAR_036558</name>
</gene>
<protein>
    <recommendedName>
        <fullName evidence="4">Death domain-containing protein</fullName>
    </recommendedName>
</protein>
<feature type="region of interest" description="Disordered" evidence="1">
    <location>
        <begin position="305"/>
        <end position="327"/>
    </location>
</feature>
<evidence type="ECO:0000256" key="1">
    <source>
        <dbReference type="SAM" id="MobiDB-lite"/>
    </source>
</evidence>
<evidence type="ECO:0000313" key="3">
    <source>
        <dbReference type="Proteomes" id="UP001164746"/>
    </source>
</evidence>
<organism evidence="2 3">
    <name type="scientific">Mya arenaria</name>
    <name type="common">Soft-shell clam</name>
    <dbReference type="NCBI Taxonomy" id="6604"/>
    <lineage>
        <taxon>Eukaryota</taxon>
        <taxon>Metazoa</taxon>
        <taxon>Spiralia</taxon>
        <taxon>Lophotrochozoa</taxon>
        <taxon>Mollusca</taxon>
        <taxon>Bivalvia</taxon>
        <taxon>Autobranchia</taxon>
        <taxon>Heteroconchia</taxon>
        <taxon>Euheterodonta</taxon>
        <taxon>Imparidentia</taxon>
        <taxon>Neoheterodontei</taxon>
        <taxon>Myida</taxon>
        <taxon>Myoidea</taxon>
        <taxon>Myidae</taxon>
        <taxon>Mya</taxon>
    </lineage>
</organism>
<proteinExistence type="predicted"/>
<feature type="compositionally biased region" description="Polar residues" evidence="1">
    <location>
        <begin position="305"/>
        <end position="316"/>
    </location>
</feature>
<reference evidence="2" key="1">
    <citation type="submission" date="2022-11" db="EMBL/GenBank/DDBJ databases">
        <title>Centuries of genome instability and evolution in soft-shell clam transmissible cancer (bioRxiv).</title>
        <authorList>
            <person name="Hart S.F.M."/>
            <person name="Yonemitsu M.A."/>
            <person name="Giersch R.M."/>
            <person name="Beal B.F."/>
            <person name="Arriagada G."/>
            <person name="Davis B.W."/>
            <person name="Ostrander E.A."/>
            <person name="Goff S.P."/>
            <person name="Metzger M.J."/>
        </authorList>
    </citation>
    <scope>NUCLEOTIDE SEQUENCE</scope>
    <source>
        <strain evidence="2">MELC-2E11</strain>
        <tissue evidence="2">Siphon/mantle</tissue>
    </source>
</reference>